<comment type="caution">
    <text evidence="2">The sequence shown here is derived from an EMBL/GenBank/DDBJ whole genome shotgun (WGS) entry which is preliminary data.</text>
</comment>
<feature type="transmembrane region" description="Helical" evidence="1">
    <location>
        <begin position="34"/>
        <end position="51"/>
    </location>
</feature>
<keyword evidence="1" id="KW-0812">Transmembrane</keyword>
<sequence>MKVLRTYNQVFRIEKTVYSVEGIRLPFPVTYRQAGFFVSTLALMLVLNSIPPIHWTMDSVPLLNTYLVKFIGIPALSAWLLTKKSRLMDGKAPHRFLWRWAEYQLSPRQFRRYQEIEEPKGGRWQYEGVVAYRTTETK</sequence>
<dbReference type="Proteomes" id="UP000617979">
    <property type="component" value="Unassembled WGS sequence"/>
</dbReference>
<name>A0ABQ1H5C9_9BACL</name>
<dbReference type="EMBL" id="BMEX01000030">
    <property type="protein sequence ID" value="GGA58350.1"/>
    <property type="molecule type" value="Genomic_DNA"/>
</dbReference>
<keyword evidence="3" id="KW-1185">Reference proteome</keyword>
<keyword evidence="1" id="KW-0472">Membrane</keyword>
<keyword evidence="1" id="KW-1133">Transmembrane helix</keyword>
<gene>
    <name evidence="2" type="ORF">GCM10007416_34440</name>
</gene>
<accession>A0ABQ1H5C9</accession>
<evidence type="ECO:0000313" key="3">
    <source>
        <dbReference type="Proteomes" id="UP000617979"/>
    </source>
</evidence>
<evidence type="ECO:0000313" key="2">
    <source>
        <dbReference type="EMBL" id="GGA58350.1"/>
    </source>
</evidence>
<feature type="transmembrane region" description="Helical" evidence="1">
    <location>
        <begin position="63"/>
        <end position="81"/>
    </location>
</feature>
<protein>
    <submittedName>
        <fullName evidence="2">Conjugal transfer protein</fullName>
    </submittedName>
</protein>
<dbReference type="RefSeq" id="WP_188433721.1">
    <property type="nucleotide sequence ID" value="NZ_BMEX01000030.1"/>
</dbReference>
<dbReference type="InterPro" id="IPR025608">
    <property type="entry name" value="TcpE"/>
</dbReference>
<reference evidence="3" key="1">
    <citation type="journal article" date="2019" name="Int. J. Syst. Evol. Microbiol.">
        <title>The Global Catalogue of Microorganisms (GCM) 10K type strain sequencing project: providing services to taxonomists for standard genome sequencing and annotation.</title>
        <authorList>
            <consortium name="The Broad Institute Genomics Platform"/>
            <consortium name="The Broad Institute Genome Sequencing Center for Infectious Disease"/>
            <person name="Wu L."/>
            <person name="Ma J."/>
        </authorList>
    </citation>
    <scope>NUCLEOTIDE SEQUENCE [LARGE SCALE GENOMIC DNA]</scope>
    <source>
        <strain evidence="3">CGMCC 1.12404</strain>
    </source>
</reference>
<proteinExistence type="predicted"/>
<organism evidence="2 3">
    <name type="scientific">Kroppenstedtia guangzhouensis</name>
    <dbReference type="NCBI Taxonomy" id="1274356"/>
    <lineage>
        <taxon>Bacteria</taxon>
        <taxon>Bacillati</taxon>
        <taxon>Bacillota</taxon>
        <taxon>Bacilli</taxon>
        <taxon>Bacillales</taxon>
        <taxon>Thermoactinomycetaceae</taxon>
        <taxon>Kroppenstedtia</taxon>
    </lineage>
</organism>
<dbReference type="Pfam" id="PF12648">
    <property type="entry name" value="TcpE"/>
    <property type="match status" value="1"/>
</dbReference>
<evidence type="ECO:0000256" key="1">
    <source>
        <dbReference type="SAM" id="Phobius"/>
    </source>
</evidence>